<evidence type="ECO:0000313" key="2">
    <source>
        <dbReference type="EMBL" id="NWF06793.1"/>
    </source>
</evidence>
<feature type="compositionally biased region" description="Polar residues" evidence="1">
    <location>
        <begin position="288"/>
        <end position="300"/>
    </location>
</feature>
<feature type="region of interest" description="Disordered" evidence="1">
    <location>
        <begin position="68"/>
        <end position="138"/>
    </location>
</feature>
<reference evidence="2 3" key="1">
    <citation type="submission" date="2020-04" db="EMBL/GenBank/DDBJ databases">
        <title>Molecular characterization of pseudomonads from Agaricus bisporus reveal novel blotch 2 pathogens in Western Europe.</title>
        <authorList>
            <person name="Taparia T."/>
            <person name="Krijger M."/>
            <person name="Haynes E."/>
            <person name="Elpinstone J.G."/>
            <person name="Noble R."/>
            <person name="Van Der Wolf J."/>
        </authorList>
    </citation>
    <scope>NUCLEOTIDE SEQUENCE [LARGE SCALE GENOMIC DNA]</scope>
    <source>
        <strain evidence="2 3">IPO3765</strain>
    </source>
</reference>
<evidence type="ECO:0000256" key="1">
    <source>
        <dbReference type="SAM" id="MobiDB-lite"/>
    </source>
</evidence>
<proteinExistence type="predicted"/>
<feature type="compositionally biased region" description="Polar residues" evidence="1">
    <location>
        <begin position="260"/>
        <end position="279"/>
    </location>
</feature>
<dbReference type="AlphaFoldDB" id="A0A7Y8G9L1"/>
<feature type="compositionally biased region" description="Polar residues" evidence="1">
    <location>
        <begin position="115"/>
        <end position="138"/>
    </location>
</feature>
<accession>A0A7Y8G9L1</accession>
<dbReference type="EMBL" id="JACAQV010000005">
    <property type="protein sequence ID" value="NWF06793.1"/>
    <property type="molecule type" value="Genomic_DNA"/>
</dbReference>
<feature type="region of interest" description="Disordered" evidence="1">
    <location>
        <begin position="259"/>
        <end position="300"/>
    </location>
</feature>
<protein>
    <submittedName>
        <fullName evidence="2">Uncharacterized protein</fullName>
    </submittedName>
</protein>
<sequence>MRELINLQERADCAADIISYPHILYFRNRFQTNANQWVRSLAAASLCQPTTQHYLDLRKHLMISVNTPPQTNYPVGHEASQHSKPPRQDSKADTSSDVGTQGDAAAPRPPMTPEQRGQLSSHSTLVNPPQLQKAGSQDETLELVGKNNQLLIDFKAFITECEGKIVKLKNEIVELREQLSAPRKGADEAPIELPQTSQEPVNPVVPDGQTTEVAQGQDLEEALKLNTQLRADISRLMQQMTQAFEALGKELKSMTEHVKTMSTAETRTPTAPTDKSMMTTLDEPADSASESPTQAAPTSDQFRVDNANIEAGIAEMKSYYSTQISMLEEQVKVLRKHLDEAKQ</sequence>
<comment type="caution">
    <text evidence="2">The sequence shown here is derived from an EMBL/GenBank/DDBJ whole genome shotgun (WGS) entry which is preliminary data.</text>
</comment>
<name>A0A7Y8G9L1_9PSED</name>
<dbReference type="RefSeq" id="WP_177023659.1">
    <property type="nucleotide sequence ID" value="NZ_JACAQV010000005.1"/>
</dbReference>
<gene>
    <name evidence="2" type="ORF">HX810_03780</name>
</gene>
<feature type="region of interest" description="Disordered" evidence="1">
    <location>
        <begin position="181"/>
        <end position="204"/>
    </location>
</feature>
<evidence type="ECO:0000313" key="3">
    <source>
        <dbReference type="Proteomes" id="UP000561369"/>
    </source>
</evidence>
<organism evidence="2 3">
    <name type="scientific">Pseudomonas salomonii</name>
    <dbReference type="NCBI Taxonomy" id="191391"/>
    <lineage>
        <taxon>Bacteria</taxon>
        <taxon>Pseudomonadati</taxon>
        <taxon>Pseudomonadota</taxon>
        <taxon>Gammaproteobacteria</taxon>
        <taxon>Pseudomonadales</taxon>
        <taxon>Pseudomonadaceae</taxon>
        <taxon>Pseudomonas</taxon>
    </lineage>
</organism>
<dbReference type="Proteomes" id="UP000561369">
    <property type="component" value="Unassembled WGS sequence"/>
</dbReference>